<dbReference type="InterPro" id="IPR025363">
    <property type="entry name" value="DUF4267"/>
</dbReference>
<evidence type="ECO:0000313" key="4">
    <source>
        <dbReference type="Proteomes" id="UP000799436"/>
    </source>
</evidence>
<evidence type="ECO:0000313" key="3">
    <source>
        <dbReference type="EMBL" id="KAF2764318.1"/>
    </source>
</evidence>
<keyword evidence="2" id="KW-0472">Membrane</keyword>
<feature type="transmembrane region" description="Helical" evidence="2">
    <location>
        <begin position="139"/>
        <end position="159"/>
    </location>
</feature>
<reference evidence="3" key="1">
    <citation type="journal article" date="2020" name="Stud. Mycol.">
        <title>101 Dothideomycetes genomes: a test case for predicting lifestyles and emergence of pathogens.</title>
        <authorList>
            <person name="Haridas S."/>
            <person name="Albert R."/>
            <person name="Binder M."/>
            <person name="Bloem J."/>
            <person name="Labutti K."/>
            <person name="Salamov A."/>
            <person name="Andreopoulos B."/>
            <person name="Baker S."/>
            <person name="Barry K."/>
            <person name="Bills G."/>
            <person name="Bluhm B."/>
            <person name="Cannon C."/>
            <person name="Castanera R."/>
            <person name="Culley D."/>
            <person name="Daum C."/>
            <person name="Ezra D."/>
            <person name="Gonzalez J."/>
            <person name="Henrissat B."/>
            <person name="Kuo A."/>
            <person name="Liang C."/>
            <person name="Lipzen A."/>
            <person name="Lutzoni F."/>
            <person name="Magnuson J."/>
            <person name="Mondo S."/>
            <person name="Nolan M."/>
            <person name="Ohm R."/>
            <person name="Pangilinan J."/>
            <person name="Park H.-J."/>
            <person name="Ramirez L."/>
            <person name="Alfaro M."/>
            <person name="Sun H."/>
            <person name="Tritt A."/>
            <person name="Yoshinaga Y."/>
            <person name="Zwiers L.-H."/>
            <person name="Turgeon B."/>
            <person name="Goodwin S."/>
            <person name="Spatafora J."/>
            <person name="Crous P."/>
            <person name="Grigoriev I."/>
        </authorList>
    </citation>
    <scope>NUCLEOTIDE SEQUENCE</scope>
    <source>
        <strain evidence="3">CBS 116005</strain>
    </source>
</reference>
<dbReference type="OrthoDB" id="3905156at2759"/>
<feature type="region of interest" description="Disordered" evidence="1">
    <location>
        <begin position="54"/>
        <end position="75"/>
    </location>
</feature>
<keyword evidence="2" id="KW-1133">Transmembrane helix</keyword>
<feature type="transmembrane region" description="Helical" evidence="2">
    <location>
        <begin position="111"/>
        <end position="133"/>
    </location>
</feature>
<dbReference type="Pfam" id="PF14087">
    <property type="entry name" value="DUF4267"/>
    <property type="match status" value="1"/>
</dbReference>
<keyword evidence="2" id="KW-0812">Transmembrane</keyword>
<sequence>MASSAFQNFCAGLPPPSECLAILLGIAEVSIFGLAGLANPQEFAKGYGLHYPSKSDAQKQPGALQSSEDEQSKAQQAERTHTAYIAAIASRNIQNGVLLLTLGCYVRDRRALGIAVACCFITTLADALIVRAHGVPEMMWGHVTGIFNSITIGGSLLWWGRQDPWW</sequence>
<proteinExistence type="predicted"/>
<name>A0A6G1KVX5_9PEZI</name>
<gene>
    <name evidence="3" type="ORF">EJ03DRAFT_32959</name>
</gene>
<evidence type="ECO:0000256" key="1">
    <source>
        <dbReference type="SAM" id="MobiDB-lite"/>
    </source>
</evidence>
<accession>A0A6G1KVX5</accession>
<protein>
    <recommendedName>
        <fullName evidence="5">DUF4267 domain-containing protein</fullName>
    </recommendedName>
</protein>
<organism evidence="3 4">
    <name type="scientific">Teratosphaeria nubilosa</name>
    <dbReference type="NCBI Taxonomy" id="161662"/>
    <lineage>
        <taxon>Eukaryota</taxon>
        <taxon>Fungi</taxon>
        <taxon>Dikarya</taxon>
        <taxon>Ascomycota</taxon>
        <taxon>Pezizomycotina</taxon>
        <taxon>Dothideomycetes</taxon>
        <taxon>Dothideomycetidae</taxon>
        <taxon>Mycosphaerellales</taxon>
        <taxon>Teratosphaeriaceae</taxon>
        <taxon>Teratosphaeria</taxon>
    </lineage>
</organism>
<dbReference type="AlphaFoldDB" id="A0A6G1KVX5"/>
<feature type="transmembrane region" description="Helical" evidence="2">
    <location>
        <begin position="20"/>
        <end position="38"/>
    </location>
</feature>
<dbReference type="Proteomes" id="UP000799436">
    <property type="component" value="Unassembled WGS sequence"/>
</dbReference>
<evidence type="ECO:0008006" key="5">
    <source>
        <dbReference type="Google" id="ProtNLM"/>
    </source>
</evidence>
<keyword evidence="4" id="KW-1185">Reference proteome</keyword>
<evidence type="ECO:0000256" key="2">
    <source>
        <dbReference type="SAM" id="Phobius"/>
    </source>
</evidence>
<dbReference type="EMBL" id="ML995929">
    <property type="protein sequence ID" value="KAF2764318.1"/>
    <property type="molecule type" value="Genomic_DNA"/>
</dbReference>